<gene>
    <name evidence="1" type="ORF">BESB_000500</name>
</gene>
<sequence length="74" mass="8560">MAHYGLLLKQGWFSKSLAAGVLSFIGFHQLAKRYYDIPTYRDFNLTNWSYALERENLRRQGINPDTVNFSGGDE</sequence>
<dbReference type="GeneID" id="40305113"/>
<keyword evidence="2" id="KW-1185">Reference proteome</keyword>
<comment type="caution">
    <text evidence="1">The sequence shown here is derived from an EMBL/GenBank/DDBJ whole genome shotgun (WGS) entry which is preliminary data.</text>
</comment>
<dbReference type="EMBL" id="NWUJ01000001">
    <property type="protein sequence ID" value="PFH37708.1"/>
    <property type="molecule type" value="Genomic_DNA"/>
</dbReference>
<dbReference type="Proteomes" id="UP000224006">
    <property type="component" value="Chromosome I"/>
</dbReference>
<evidence type="ECO:0000313" key="1">
    <source>
        <dbReference type="EMBL" id="PFH37708.1"/>
    </source>
</evidence>
<evidence type="ECO:0000313" key="2">
    <source>
        <dbReference type="Proteomes" id="UP000224006"/>
    </source>
</evidence>
<organism evidence="1 2">
    <name type="scientific">Besnoitia besnoiti</name>
    <name type="common">Apicomplexan protozoan</name>
    <dbReference type="NCBI Taxonomy" id="94643"/>
    <lineage>
        <taxon>Eukaryota</taxon>
        <taxon>Sar</taxon>
        <taxon>Alveolata</taxon>
        <taxon>Apicomplexa</taxon>
        <taxon>Conoidasida</taxon>
        <taxon>Coccidia</taxon>
        <taxon>Eucoccidiorida</taxon>
        <taxon>Eimeriorina</taxon>
        <taxon>Sarcocystidae</taxon>
        <taxon>Besnoitia</taxon>
    </lineage>
</organism>
<dbReference type="AlphaFoldDB" id="A0A2A9MGR1"/>
<dbReference type="RefSeq" id="XP_029221717.1">
    <property type="nucleotide sequence ID" value="XM_029358805.1"/>
</dbReference>
<dbReference type="KEGG" id="bbes:BESB_000500"/>
<reference evidence="1 2" key="1">
    <citation type="submission" date="2017-09" db="EMBL/GenBank/DDBJ databases">
        <title>Genome sequencing of Besnoitia besnoiti strain Bb-Ger1.</title>
        <authorList>
            <person name="Schares G."/>
            <person name="Venepally P."/>
            <person name="Lorenzi H.A."/>
        </authorList>
    </citation>
    <scope>NUCLEOTIDE SEQUENCE [LARGE SCALE GENOMIC DNA]</scope>
    <source>
        <strain evidence="1 2">Bb-Ger1</strain>
    </source>
</reference>
<proteinExistence type="predicted"/>
<protein>
    <submittedName>
        <fullName evidence="1">Uncharacterized protein</fullName>
    </submittedName>
</protein>
<dbReference type="VEuPathDB" id="ToxoDB:BESB_000500"/>
<accession>A0A2A9MGR1</accession>
<name>A0A2A9MGR1_BESBE</name>
<dbReference type="OrthoDB" id="390041at2759"/>